<organism evidence="1 2">
    <name type="scientific">Cotonvirus japonicus</name>
    <dbReference type="NCBI Taxonomy" id="2811091"/>
    <lineage>
        <taxon>Viruses</taxon>
        <taxon>Varidnaviria</taxon>
        <taxon>Bamfordvirae</taxon>
        <taxon>Nucleocytoviricota</taxon>
        <taxon>Megaviricetes</taxon>
        <taxon>Imitervirales</taxon>
        <taxon>Mimiviridae</taxon>
        <taxon>Megamimivirinae</taxon>
        <taxon>Cotonvirus</taxon>
        <taxon>Cotonvirus japonicum</taxon>
    </lineage>
</organism>
<dbReference type="RefSeq" id="YP_010841794.1">
    <property type="nucleotide sequence ID" value="NC_079139.1"/>
</dbReference>
<keyword evidence="2" id="KW-1185">Reference proteome</keyword>
<dbReference type="GeneID" id="80558391"/>
<name>A0ABM7NSU2_9VIRU</name>
<sequence length="125" mass="14577">MDLSKKENIFKKIEENLKTIEIIQINSRNIKTFNSKVEQYNSSVIINETKKLIEILLKELDNFELPLGSPKNDKLDEFINLLSIPNLKFTETLDLLKELLLIDNSLPNKTTIKDNVQDDIIYKKN</sequence>
<dbReference type="EMBL" id="AP024483">
    <property type="protein sequence ID" value="BCS83186.1"/>
    <property type="molecule type" value="Genomic_DNA"/>
</dbReference>
<accession>A0ABM7NSU2</accession>
<dbReference type="Proteomes" id="UP001321479">
    <property type="component" value="Segment"/>
</dbReference>
<protein>
    <submittedName>
        <fullName evidence="1">Uncharacterized protein</fullName>
    </submittedName>
</protein>
<evidence type="ECO:0000313" key="2">
    <source>
        <dbReference type="Proteomes" id="UP001321479"/>
    </source>
</evidence>
<reference evidence="1 2" key="1">
    <citation type="submission" date="2021-02" db="EMBL/GenBank/DDBJ databases">
        <title>Cotonvirus japonicus, which uses Golgi apparatus of host cells for its virion factory, phylogenetically links tailed tupanvirus and icosahedral mimivirus.</title>
        <authorList>
            <person name="Takahashi H."/>
            <person name="Fukaya S."/>
            <person name="Song C."/>
            <person name="Murata K."/>
            <person name="Takemura M."/>
        </authorList>
    </citation>
    <scope>NUCLEOTIDE SEQUENCE [LARGE SCALE GENOMIC DNA]</scope>
</reference>
<evidence type="ECO:0000313" key="1">
    <source>
        <dbReference type="EMBL" id="BCS83186.1"/>
    </source>
</evidence>
<proteinExistence type="predicted"/>